<evidence type="ECO:0000256" key="4">
    <source>
        <dbReference type="ARBA" id="ARBA00022840"/>
    </source>
</evidence>
<dbReference type="RefSeq" id="WP_344007215.1">
    <property type="nucleotide sequence ID" value="NZ_BAAAMY010000005.1"/>
</dbReference>
<keyword evidence="5" id="KW-0046">Antibiotic resistance</keyword>
<dbReference type="Pfam" id="PF00005">
    <property type="entry name" value="ABC_tran"/>
    <property type="match status" value="1"/>
</dbReference>
<dbReference type="InterPro" id="IPR050763">
    <property type="entry name" value="ABC_transporter_ATP-binding"/>
</dbReference>
<evidence type="ECO:0000256" key="5">
    <source>
        <dbReference type="ARBA" id="ARBA00023251"/>
    </source>
</evidence>
<sequence>MTNPPTPSGPRGDAGPAVEVRGLRRTYGTGPRAFEAVRGVDLTVARGTVTALLGTNGAGKTSTLEVVEGLARASAGEVRVLGLDPVADRAEVRRRTGVLLQRSGFSGDLTVVETLRMWAATVSDPRGVDESLAMLDLAGRADVRVAGLSGGEQRRLDLAMTLMGRPELVFLDEPSTGLDPESRRGVWLLVEQLVAQGATVLLTTHYLEEAERLAEHVAIMDAGRIVREGTQAEIVAGHPSEIRFETLPVGTATLPDLRGARVSTDGAWTVVRTPDLQATLTALLGWAAAEDVVLPALGARTASLESVFLEVADGTAADTAADPAPTATPTDETLEVVR</sequence>
<feature type="compositionally biased region" description="Low complexity" evidence="6">
    <location>
        <begin position="319"/>
        <end position="331"/>
    </location>
</feature>
<accession>A0ABP5AR41</accession>
<feature type="domain" description="ABC transporter" evidence="7">
    <location>
        <begin position="18"/>
        <end position="247"/>
    </location>
</feature>
<name>A0ABP5AR41_9ACTN</name>
<proteinExistence type="predicted"/>
<dbReference type="PROSITE" id="PS00211">
    <property type="entry name" value="ABC_TRANSPORTER_1"/>
    <property type="match status" value="1"/>
</dbReference>
<evidence type="ECO:0000259" key="7">
    <source>
        <dbReference type="PROSITE" id="PS50893"/>
    </source>
</evidence>
<dbReference type="PROSITE" id="PS50893">
    <property type="entry name" value="ABC_TRANSPORTER_2"/>
    <property type="match status" value="1"/>
</dbReference>
<keyword evidence="9" id="KW-1185">Reference proteome</keyword>
<evidence type="ECO:0000256" key="3">
    <source>
        <dbReference type="ARBA" id="ARBA00022741"/>
    </source>
</evidence>
<dbReference type="PANTHER" id="PTHR42711">
    <property type="entry name" value="ABC TRANSPORTER ATP-BINDING PROTEIN"/>
    <property type="match status" value="1"/>
</dbReference>
<keyword evidence="3" id="KW-0547">Nucleotide-binding</keyword>
<dbReference type="SUPFAM" id="SSF52540">
    <property type="entry name" value="P-loop containing nucleoside triphosphate hydrolases"/>
    <property type="match status" value="1"/>
</dbReference>
<comment type="subcellular location">
    <subcellularLocation>
        <location evidence="1">Cell membrane</location>
        <topology evidence="1">Peripheral membrane protein</topology>
    </subcellularLocation>
</comment>
<evidence type="ECO:0000256" key="6">
    <source>
        <dbReference type="SAM" id="MobiDB-lite"/>
    </source>
</evidence>
<comment type="caution">
    <text evidence="8">The sequence shown here is derived from an EMBL/GenBank/DDBJ whole genome shotgun (WGS) entry which is preliminary data.</text>
</comment>
<evidence type="ECO:0000256" key="2">
    <source>
        <dbReference type="ARBA" id="ARBA00022448"/>
    </source>
</evidence>
<dbReference type="GO" id="GO:0005524">
    <property type="term" value="F:ATP binding"/>
    <property type="evidence" value="ECO:0007669"/>
    <property type="project" value="UniProtKB-KW"/>
</dbReference>
<dbReference type="EMBL" id="BAAAMY010000005">
    <property type="protein sequence ID" value="GAA1920556.1"/>
    <property type="molecule type" value="Genomic_DNA"/>
</dbReference>
<keyword evidence="2" id="KW-0813">Transport</keyword>
<reference evidence="9" key="1">
    <citation type="journal article" date="2019" name="Int. J. Syst. Evol. Microbiol.">
        <title>The Global Catalogue of Microorganisms (GCM) 10K type strain sequencing project: providing services to taxonomists for standard genome sequencing and annotation.</title>
        <authorList>
            <consortium name="The Broad Institute Genomics Platform"/>
            <consortium name="The Broad Institute Genome Sequencing Center for Infectious Disease"/>
            <person name="Wu L."/>
            <person name="Ma J."/>
        </authorList>
    </citation>
    <scope>NUCLEOTIDE SEQUENCE [LARGE SCALE GENOMIC DNA]</scope>
    <source>
        <strain evidence="9">JCM 14046</strain>
    </source>
</reference>
<dbReference type="InterPro" id="IPR027417">
    <property type="entry name" value="P-loop_NTPase"/>
</dbReference>
<feature type="region of interest" description="Disordered" evidence="6">
    <location>
        <begin position="319"/>
        <end position="338"/>
    </location>
</feature>
<dbReference type="Proteomes" id="UP001501612">
    <property type="component" value="Unassembled WGS sequence"/>
</dbReference>
<dbReference type="InterPro" id="IPR003593">
    <property type="entry name" value="AAA+_ATPase"/>
</dbReference>
<evidence type="ECO:0000313" key="9">
    <source>
        <dbReference type="Proteomes" id="UP001501612"/>
    </source>
</evidence>
<protein>
    <submittedName>
        <fullName evidence="8">ABC transporter ATP-binding protein</fullName>
    </submittedName>
</protein>
<evidence type="ECO:0000256" key="1">
    <source>
        <dbReference type="ARBA" id="ARBA00004202"/>
    </source>
</evidence>
<dbReference type="SMART" id="SM00382">
    <property type="entry name" value="AAA"/>
    <property type="match status" value="1"/>
</dbReference>
<organism evidence="8 9">
    <name type="scientific">Nocardioides lentus</name>
    <dbReference type="NCBI Taxonomy" id="338077"/>
    <lineage>
        <taxon>Bacteria</taxon>
        <taxon>Bacillati</taxon>
        <taxon>Actinomycetota</taxon>
        <taxon>Actinomycetes</taxon>
        <taxon>Propionibacteriales</taxon>
        <taxon>Nocardioidaceae</taxon>
        <taxon>Nocardioides</taxon>
    </lineage>
</organism>
<dbReference type="InterPro" id="IPR003439">
    <property type="entry name" value="ABC_transporter-like_ATP-bd"/>
</dbReference>
<dbReference type="CDD" id="cd03230">
    <property type="entry name" value="ABC_DR_subfamily_A"/>
    <property type="match status" value="1"/>
</dbReference>
<dbReference type="InterPro" id="IPR017871">
    <property type="entry name" value="ABC_transporter-like_CS"/>
</dbReference>
<evidence type="ECO:0000313" key="8">
    <source>
        <dbReference type="EMBL" id="GAA1920556.1"/>
    </source>
</evidence>
<dbReference type="PANTHER" id="PTHR42711:SF16">
    <property type="entry name" value="ABC TRANSPORTER ATP-BINDING PROTEIN"/>
    <property type="match status" value="1"/>
</dbReference>
<dbReference type="Gene3D" id="3.40.50.300">
    <property type="entry name" value="P-loop containing nucleotide triphosphate hydrolases"/>
    <property type="match status" value="1"/>
</dbReference>
<keyword evidence="4 8" id="KW-0067">ATP-binding</keyword>
<gene>
    <name evidence="8" type="ORF">GCM10009737_22620</name>
</gene>